<feature type="region of interest" description="Disordered" evidence="1">
    <location>
        <begin position="54"/>
        <end position="107"/>
    </location>
</feature>
<evidence type="ECO:0000256" key="1">
    <source>
        <dbReference type="SAM" id="MobiDB-lite"/>
    </source>
</evidence>
<organism evidence="2">
    <name type="scientific">Ceratitis capitata</name>
    <name type="common">Mediterranean fruit fly</name>
    <name type="synonym">Tephritis capitata</name>
    <dbReference type="NCBI Taxonomy" id="7213"/>
    <lineage>
        <taxon>Eukaryota</taxon>
        <taxon>Metazoa</taxon>
        <taxon>Ecdysozoa</taxon>
        <taxon>Arthropoda</taxon>
        <taxon>Hexapoda</taxon>
        <taxon>Insecta</taxon>
        <taxon>Pterygota</taxon>
        <taxon>Neoptera</taxon>
        <taxon>Endopterygota</taxon>
        <taxon>Diptera</taxon>
        <taxon>Brachycera</taxon>
        <taxon>Muscomorpha</taxon>
        <taxon>Tephritoidea</taxon>
        <taxon>Tephritidae</taxon>
        <taxon>Ceratitis</taxon>
        <taxon>Ceratitis</taxon>
    </lineage>
</organism>
<sequence>MRILSTELRLRVKNRKPRPFMRAASADAAIGDGRCSTNLAFEDVIDGASVSYNRDSAISSPSTPNSSLSSQSNLVCAGGGSPSPNTPSPATPTSQQSANTPLSGNSVIYQAPGGAGYAVGTSGHKNSLKGTKLARRARSFKDDLIEKISMIRTPNNTLGR</sequence>
<dbReference type="OrthoDB" id="25179at2759"/>
<evidence type="ECO:0000313" key="2">
    <source>
        <dbReference type="EMBL" id="JAB92395.1"/>
    </source>
</evidence>
<reference evidence="2" key="1">
    <citation type="submission" date="2013-07" db="EMBL/GenBank/DDBJ databases">
        <authorList>
            <person name="Geib S."/>
        </authorList>
    </citation>
    <scope>NUCLEOTIDE SEQUENCE</scope>
</reference>
<name>W8AU66_CERCA</name>
<dbReference type="AlphaFoldDB" id="W8AU66"/>
<proteinExistence type="evidence at transcript level"/>
<accession>W8AU66</accession>
<gene>
    <name evidence="2" type="primary">C3G</name>
</gene>
<feature type="compositionally biased region" description="Low complexity" evidence="1">
    <location>
        <begin position="59"/>
        <end position="74"/>
    </location>
</feature>
<protein>
    <submittedName>
        <fullName evidence="2">Guanine nucleotide-releasing factor 2</fullName>
    </submittedName>
</protein>
<reference evidence="2" key="2">
    <citation type="journal article" date="2014" name="BMC Genomics">
        <title>A genomic perspective to assessing quality of mass-reared SIT flies used in Mediterranean fruit fly (Ceratitis capitata) eradication in California.</title>
        <authorList>
            <person name="Calla B."/>
            <person name="Hall B."/>
            <person name="Hou S."/>
            <person name="Geib S.M."/>
        </authorList>
    </citation>
    <scope>NUCLEOTIDE SEQUENCE</scope>
</reference>
<dbReference type="EMBL" id="GAMC01014160">
    <property type="protein sequence ID" value="JAB92395.1"/>
    <property type="molecule type" value="mRNA"/>
</dbReference>